<dbReference type="InterPro" id="IPR049022">
    <property type="entry name" value="AMG1_III"/>
</dbReference>
<dbReference type="EMBL" id="JADGJH010003134">
    <property type="protein sequence ID" value="KAJ3093248.1"/>
    <property type="molecule type" value="Genomic_DNA"/>
</dbReference>
<dbReference type="EC" id="5.4.2.3" evidence="5"/>
<dbReference type="PANTHER" id="PTHR45955:SF1">
    <property type="entry name" value="PHOSPHOACETYLGLUCOSAMINE MUTASE"/>
    <property type="match status" value="1"/>
</dbReference>
<accession>A0AAD5XCH7</accession>
<feature type="domain" description="Phosphoacetylglucosamine mutase AMG1" evidence="14">
    <location>
        <begin position="186"/>
        <end position="288"/>
    </location>
</feature>
<dbReference type="AlphaFoldDB" id="A0AAD5XCH7"/>
<protein>
    <recommendedName>
        <fullName evidence="5">phosphoacetylglucosamine mutase</fullName>
        <ecNumber evidence="5">5.4.2.3</ecNumber>
    </recommendedName>
    <alternativeName>
        <fullName evidence="11">Acetylglucosamine phosphomutase</fullName>
    </alternativeName>
    <alternativeName>
        <fullName evidence="10">N-acetylglucosamine-phosphate mutase</fullName>
    </alternativeName>
</protein>
<evidence type="ECO:0000256" key="4">
    <source>
        <dbReference type="ARBA" id="ARBA00010231"/>
    </source>
</evidence>
<keyword evidence="8" id="KW-0413">Isomerase</keyword>
<comment type="caution">
    <text evidence="15">The sequence shown here is derived from an EMBL/GenBank/DDBJ whole genome shotgun (WGS) entry which is preliminary data.</text>
</comment>
<dbReference type="GO" id="GO:0005975">
    <property type="term" value="P:carbohydrate metabolic process"/>
    <property type="evidence" value="ECO:0007669"/>
    <property type="project" value="InterPro"/>
</dbReference>
<feature type="domain" description="Phosphoacetylglucosamine mutase AMG1" evidence="13">
    <location>
        <begin position="301"/>
        <end position="404"/>
    </location>
</feature>
<name>A0AAD5XCH7_9FUNG</name>
<evidence type="ECO:0000259" key="13">
    <source>
        <dbReference type="Pfam" id="PF21404"/>
    </source>
</evidence>
<comment type="cofactor">
    <cofactor evidence="2">
        <name>Mg(2+)</name>
        <dbReference type="ChEBI" id="CHEBI:18420"/>
    </cofactor>
</comment>
<keyword evidence="7" id="KW-0460">Magnesium</keyword>
<keyword evidence="9" id="KW-0119">Carbohydrate metabolism</keyword>
<dbReference type="FunFam" id="3.40.120.10:FF:000023">
    <property type="entry name" value="Phosphoacetylglucosamine mutase"/>
    <property type="match status" value="1"/>
</dbReference>
<dbReference type="GO" id="GO:0004610">
    <property type="term" value="F:phosphoacetylglucosamine mutase activity"/>
    <property type="evidence" value="ECO:0007669"/>
    <property type="project" value="UniProtKB-EC"/>
</dbReference>
<dbReference type="InterPro" id="IPR016055">
    <property type="entry name" value="A-D-PHexomutase_a/b/a-I/II/III"/>
</dbReference>
<keyword evidence="16" id="KW-1185">Reference proteome</keyword>
<gene>
    <name evidence="15" type="primary">PCM1</name>
    <name evidence="15" type="ORF">HK100_006735</name>
</gene>
<evidence type="ECO:0000256" key="1">
    <source>
        <dbReference type="ARBA" id="ARBA00000558"/>
    </source>
</evidence>
<evidence type="ECO:0000256" key="11">
    <source>
        <dbReference type="ARBA" id="ARBA00032065"/>
    </source>
</evidence>
<dbReference type="Pfam" id="PF02878">
    <property type="entry name" value="PGM_PMM_I"/>
    <property type="match status" value="2"/>
</dbReference>
<sequence length="406" mass="43326">MVDSAKITAAFATHKLTKPTQFQYGTAGFRMDASLLDPVLFAVGLLAVLRSKWHKGKTIGVMVTASHNPENDNGAKAVEPLGEMLVQSWEAYATELANATSSAAELLAVVESIIQKENIDWNQPARIVVARDTRPSGQALVASLTDAVLATGGEIKDFGLFTTPQLHYVVRCINTLGTPDSYGEPTEEAYYEKLATAFKKITTGLPRLSPILIDGANGIGAPAMEKLAKHLGGALAYEVANGDTVSKGKLNFECGADFVKIKQIAPSGITLKDGQRACSLDGDADRIVFYFFENGTFRLLDGDKIATLAAEFIMDLAKQANLLVERQDGSKTPLNIGLVQTAYANGSSTAYVKDTLQVPVVFTPTGVKHLHHAAEAFDVGVYFEANGHGTVLFSPAAVKAFKTSKG</sequence>
<evidence type="ECO:0000259" key="14">
    <source>
        <dbReference type="Pfam" id="PF21405"/>
    </source>
</evidence>
<organism evidence="15 16">
    <name type="scientific">Physocladia obscura</name>
    <dbReference type="NCBI Taxonomy" id="109957"/>
    <lineage>
        <taxon>Eukaryota</taxon>
        <taxon>Fungi</taxon>
        <taxon>Fungi incertae sedis</taxon>
        <taxon>Chytridiomycota</taxon>
        <taxon>Chytridiomycota incertae sedis</taxon>
        <taxon>Chytridiomycetes</taxon>
        <taxon>Chytridiales</taxon>
        <taxon>Chytriomycetaceae</taxon>
        <taxon>Physocladia</taxon>
    </lineage>
</organism>
<evidence type="ECO:0000256" key="8">
    <source>
        <dbReference type="ARBA" id="ARBA00023235"/>
    </source>
</evidence>
<dbReference type="PROSITE" id="PS00710">
    <property type="entry name" value="PGM_PMM"/>
    <property type="match status" value="1"/>
</dbReference>
<evidence type="ECO:0000256" key="6">
    <source>
        <dbReference type="ARBA" id="ARBA00022723"/>
    </source>
</evidence>
<evidence type="ECO:0000256" key="7">
    <source>
        <dbReference type="ARBA" id="ARBA00022842"/>
    </source>
</evidence>
<keyword evidence="6" id="KW-0479">Metal-binding</keyword>
<evidence type="ECO:0000256" key="2">
    <source>
        <dbReference type="ARBA" id="ARBA00001946"/>
    </source>
</evidence>
<dbReference type="InterPro" id="IPR016066">
    <property type="entry name" value="A-D-PHexomutase_CS"/>
</dbReference>
<feature type="domain" description="Alpha-D-phosphohexomutase alpha/beta/alpha" evidence="12">
    <location>
        <begin position="117"/>
        <end position="174"/>
    </location>
</feature>
<evidence type="ECO:0000256" key="5">
    <source>
        <dbReference type="ARBA" id="ARBA00012731"/>
    </source>
</evidence>
<dbReference type="InterPro" id="IPR005844">
    <property type="entry name" value="A-D-PHexomutase_a/b/a-I"/>
</dbReference>
<comment type="catalytic activity">
    <reaction evidence="1">
        <text>N-acetyl-alpha-D-glucosamine 1-phosphate = N-acetyl-D-glucosamine 6-phosphate</text>
        <dbReference type="Rhea" id="RHEA:23804"/>
        <dbReference type="ChEBI" id="CHEBI:57513"/>
        <dbReference type="ChEBI" id="CHEBI:57776"/>
        <dbReference type="EC" id="5.4.2.3"/>
    </reaction>
</comment>
<proteinExistence type="inferred from homology"/>
<dbReference type="InterPro" id="IPR049023">
    <property type="entry name" value="AMG1_II"/>
</dbReference>
<dbReference type="PANTHER" id="PTHR45955">
    <property type="entry name" value="PHOSPHOACETYLGLUCOSAMINE MUTASE"/>
    <property type="match status" value="1"/>
</dbReference>
<evidence type="ECO:0000256" key="10">
    <source>
        <dbReference type="ARBA" id="ARBA00031926"/>
    </source>
</evidence>
<dbReference type="Pfam" id="PF21405">
    <property type="entry name" value="AMG1_II"/>
    <property type="match status" value="1"/>
</dbReference>
<evidence type="ECO:0000313" key="15">
    <source>
        <dbReference type="EMBL" id="KAJ3093248.1"/>
    </source>
</evidence>
<reference evidence="15" key="1">
    <citation type="submission" date="2020-05" db="EMBL/GenBank/DDBJ databases">
        <title>Phylogenomic resolution of chytrid fungi.</title>
        <authorList>
            <person name="Stajich J.E."/>
            <person name="Amses K."/>
            <person name="Simmons R."/>
            <person name="Seto K."/>
            <person name="Myers J."/>
            <person name="Bonds A."/>
            <person name="Quandt C.A."/>
            <person name="Barry K."/>
            <person name="Liu P."/>
            <person name="Grigoriev I."/>
            <person name="Longcore J.E."/>
            <person name="James T.Y."/>
        </authorList>
    </citation>
    <scope>NUCLEOTIDE SEQUENCE</scope>
    <source>
        <strain evidence="15">JEL0513</strain>
    </source>
</reference>
<dbReference type="Proteomes" id="UP001211907">
    <property type="component" value="Unassembled WGS sequence"/>
</dbReference>
<dbReference type="Gene3D" id="3.40.120.10">
    <property type="entry name" value="Alpha-D-Glucose-1,6-Bisphosphate, subunit A, domain 3"/>
    <property type="match status" value="2"/>
</dbReference>
<dbReference type="GO" id="GO:0006048">
    <property type="term" value="P:UDP-N-acetylglucosamine biosynthetic process"/>
    <property type="evidence" value="ECO:0007669"/>
    <property type="project" value="TreeGrafter"/>
</dbReference>
<dbReference type="Pfam" id="PF21404">
    <property type="entry name" value="AMG1_III"/>
    <property type="match status" value="1"/>
</dbReference>
<comment type="similarity">
    <text evidence="4">Belongs to the phosphohexose mutase family.</text>
</comment>
<evidence type="ECO:0000256" key="3">
    <source>
        <dbReference type="ARBA" id="ARBA00004865"/>
    </source>
</evidence>
<evidence type="ECO:0000256" key="9">
    <source>
        <dbReference type="ARBA" id="ARBA00023277"/>
    </source>
</evidence>
<dbReference type="GO" id="GO:0000287">
    <property type="term" value="F:magnesium ion binding"/>
    <property type="evidence" value="ECO:0007669"/>
    <property type="project" value="InterPro"/>
</dbReference>
<evidence type="ECO:0000259" key="12">
    <source>
        <dbReference type="Pfam" id="PF02878"/>
    </source>
</evidence>
<dbReference type="SUPFAM" id="SSF53738">
    <property type="entry name" value="Phosphoglucomutase, first 3 domains"/>
    <property type="match status" value="3"/>
</dbReference>
<feature type="domain" description="Alpha-D-phosphohexomutase alpha/beta/alpha" evidence="12">
    <location>
        <begin position="58"/>
        <end position="89"/>
    </location>
</feature>
<evidence type="ECO:0000313" key="16">
    <source>
        <dbReference type="Proteomes" id="UP001211907"/>
    </source>
</evidence>
<dbReference type="FunFam" id="3.40.120.10:FF:000013">
    <property type="entry name" value="Phosphoacetylglucosamine mutase"/>
    <property type="match status" value="1"/>
</dbReference>
<comment type="pathway">
    <text evidence="3">Nucleotide-sugar biosynthesis; UDP-N-acetyl-alpha-D-glucosamine biosynthesis; N-acetyl-alpha-D-glucosamine 1-phosphate from alpha-D-glucosamine 6-phosphate (route I): step 2/2.</text>
</comment>